<proteinExistence type="predicted"/>
<evidence type="ECO:0000313" key="2">
    <source>
        <dbReference type="Proteomes" id="UP001057402"/>
    </source>
</evidence>
<evidence type="ECO:0000313" key="1">
    <source>
        <dbReference type="EMBL" id="KAI4382419.1"/>
    </source>
</evidence>
<protein>
    <submittedName>
        <fullName evidence="1">Uncharacterized protein</fullName>
    </submittedName>
</protein>
<name>A0ACB9RUC6_9MYRT</name>
<keyword evidence="2" id="KW-1185">Reference proteome</keyword>
<reference evidence="2" key="1">
    <citation type="journal article" date="2023" name="Front. Plant Sci.">
        <title>Chromosomal-level genome assembly of Melastoma candidum provides insights into trichome evolution.</title>
        <authorList>
            <person name="Zhong Y."/>
            <person name="Wu W."/>
            <person name="Sun C."/>
            <person name="Zou P."/>
            <person name="Liu Y."/>
            <person name="Dai S."/>
            <person name="Zhou R."/>
        </authorList>
    </citation>
    <scope>NUCLEOTIDE SEQUENCE [LARGE SCALE GENOMIC DNA]</scope>
</reference>
<sequence>MKPKDALLCTGKILRTTHQFAQLHPNCSKTAAFFLCLFFVCPFGFRFLSYSAVTVYGSSVIIKIIANFGPFDLHESALHPSSNHESPPQLKSDSDYGIPDIQKNKKPMISEQSQFQSMEDLETLDNAEGNQVSSLGTDEGESVPGKCAKTLNEGKLISDFASEPRQNKEGRQSQLEDNDSSEEMRKMKMKKKHQGTGAKQLNGRRRMKRV</sequence>
<gene>
    <name evidence="1" type="ORF">MLD38_008387</name>
</gene>
<dbReference type="Proteomes" id="UP001057402">
    <property type="component" value="Chromosome 3"/>
</dbReference>
<accession>A0ACB9RUC6</accession>
<comment type="caution">
    <text evidence="1">The sequence shown here is derived from an EMBL/GenBank/DDBJ whole genome shotgun (WGS) entry which is preliminary data.</text>
</comment>
<organism evidence="1 2">
    <name type="scientific">Melastoma candidum</name>
    <dbReference type="NCBI Taxonomy" id="119954"/>
    <lineage>
        <taxon>Eukaryota</taxon>
        <taxon>Viridiplantae</taxon>
        <taxon>Streptophyta</taxon>
        <taxon>Embryophyta</taxon>
        <taxon>Tracheophyta</taxon>
        <taxon>Spermatophyta</taxon>
        <taxon>Magnoliopsida</taxon>
        <taxon>eudicotyledons</taxon>
        <taxon>Gunneridae</taxon>
        <taxon>Pentapetalae</taxon>
        <taxon>rosids</taxon>
        <taxon>malvids</taxon>
        <taxon>Myrtales</taxon>
        <taxon>Melastomataceae</taxon>
        <taxon>Melastomatoideae</taxon>
        <taxon>Melastomateae</taxon>
        <taxon>Melastoma</taxon>
    </lineage>
</organism>
<dbReference type="EMBL" id="CM042882">
    <property type="protein sequence ID" value="KAI4382419.1"/>
    <property type="molecule type" value="Genomic_DNA"/>
</dbReference>